<reference evidence="12 13" key="1">
    <citation type="submission" date="2016-07" db="EMBL/GenBank/DDBJ databases">
        <title>Pervasive Adenine N6-methylation of Active Genes in Fungi.</title>
        <authorList>
            <consortium name="DOE Joint Genome Institute"/>
            <person name="Mondo S.J."/>
            <person name="Dannebaum R.O."/>
            <person name="Kuo R.C."/>
            <person name="Labutti K."/>
            <person name="Haridas S."/>
            <person name="Kuo A."/>
            <person name="Salamov A."/>
            <person name="Ahrendt S.R."/>
            <person name="Lipzen A."/>
            <person name="Sullivan W."/>
            <person name="Andreopoulos W.B."/>
            <person name="Clum A."/>
            <person name="Lindquist E."/>
            <person name="Daum C."/>
            <person name="Ramamoorthy G.K."/>
            <person name="Gryganskyi A."/>
            <person name="Culley D."/>
            <person name="Magnuson J.K."/>
            <person name="James T.Y."/>
            <person name="O'Malley M.A."/>
            <person name="Stajich J.E."/>
            <person name="Spatafora J.W."/>
            <person name="Visel A."/>
            <person name="Grigoriev I.V."/>
        </authorList>
    </citation>
    <scope>NUCLEOTIDE SEQUENCE [LARGE SCALE GENOMIC DNA]</scope>
    <source>
        <strain evidence="12 13">12-1054</strain>
    </source>
</reference>
<comment type="caution">
    <text evidence="12">The sequence shown here is derived from an EMBL/GenBank/DDBJ whole genome shotgun (WGS) entry which is preliminary data.</text>
</comment>
<feature type="region of interest" description="Disordered" evidence="10">
    <location>
        <begin position="167"/>
        <end position="200"/>
    </location>
</feature>
<dbReference type="GO" id="GO:0032266">
    <property type="term" value="F:phosphatidylinositol-3-phosphate binding"/>
    <property type="evidence" value="ECO:0007669"/>
    <property type="project" value="UniProtKB-UniRule"/>
</dbReference>
<dbReference type="SUPFAM" id="SSF50729">
    <property type="entry name" value="PH domain-like"/>
    <property type="match status" value="1"/>
</dbReference>
<sequence length="644" mass="68955">MDRWSHIDVTSSRRPLLPADEPVLYVQDGVGLYNGRHKLVDYQDGVLYITGKRLCYVDSEKPALRSIAVSLAEIDRLGFYVGFLKSSSKITLSFVPEGAQAGATRSSRSGSIGASHSLVPTTADFVCPVCTFTNTLDGNYKPGDTLPACNNCGMPPGKRTRVTFATAQGQAHTHLPRLPTRRPSSATPTSQVQSSPSLSIISSSSLPLDGDISTQPSQRQIDRSMPTFPCPRCTFGNHPAITTCELCGAPLLSRNLPPMLAAATHLDDRARVSNATQVHRDPLRVNAFASAAAAKASASSSHIASALAQDRASCKLAFRRGGEKAFLERLRLAVAARVWETTDAVTSPLLADRTGSSHSSRSMTPLGEPNVSSQRRIGAGISGLQTREESLRVKDATTLSTAFEDLDALRVKATEVIALAESLAKRVAASQSVQNGTDLHGTSISMAEPASLLRLTGPVVTKETAGKGSVFHAELARQISDLLEAGALKATGGALTLADLYALYNRARKGNLISPADLMAACRLFDTLKLPVKLRKFRSGVTVVQDRSRTEESVEKSVVRWLVSRTLGASAMDAAAQFGWSVGVATEELETVEARGGIVRDASIEGLRFYVNRFSQADWDPAVWLQEQVSEVSLATPAQEVDNQ</sequence>
<dbReference type="SUPFAM" id="SSF46785">
    <property type="entry name" value="Winged helix' DNA-binding domain"/>
    <property type="match status" value="1"/>
</dbReference>
<evidence type="ECO:0000256" key="8">
    <source>
        <dbReference type="ARBA" id="ARBA00022927"/>
    </source>
</evidence>
<dbReference type="InterPro" id="IPR036388">
    <property type="entry name" value="WH-like_DNA-bd_sf"/>
</dbReference>
<comment type="similarity">
    <text evidence="1 9">Belongs to the VPS36 family.</text>
</comment>
<keyword evidence="5" id="KW-0479">Metal-binding</keyword>
<dbReference type="Gene3D" id="6.10.140.260">
    <property type="match status" value="1"/>
</dbReference>
<dbReference type="PROSITE" id="PS51495">
    <property type="entry name" value="GLUE"/>
    <property type="match status" value="1"/>
</dbReference>
<feature type="compositionally biased region" description="Polar residues" evidence="10">
    <location>
        <begin position="354"/>
        <end position="363"/>
    </location>
</feature>
<dbReference type="InterPro" id="IPR040608">
    <property type="entry name" value="Snf8/Vps36"/>
</dbReference>
<dbReference type="InterPro" id="IPR021648">
    <property type="entry name" value="GLUE_dom"/>
</dbReference>
<evidence type="ECO:0000256" key="6">
    <source>
        <dbReference type="ARBA" id="ARBA00022771"/>
    </source>
</evidence>
<dbReference type="GO" id="GO:0000814">
    <property type="term" value="C:ESCRT II complex"/>
    <property type="evidence" value="ECO:0007669"/>
    <property type="project" value="UniProtKB-UniRule"/>
</dbReference>
<evidence type="ECO:0000256" key="2">
    <source>
        <dbReference type="ARBA" id="ARBA00017953"/>
    </source>
</evidence>
<dbReference type="SUPFAM" id="SSF90209">
    <property type="entry name" value="Ran binding protein zinc finger-like"/>
    <property type="match status" value="1"/>
</dbReference>
<evidence type="ECO:0000256" key="4">
    <source>
        <dbReference type="ARBA" id="ARBA00022490"/>
    </source>
</evidence>
<comment type="subcellular location">
    <subcellularLocation>
        <location evidence="9">Cytoplasm</location>
    </subcellularLocation>
    <subcellularLocation>
        <location evidence="9">Endosome</location>
    </subcellularLocation>
</comment>
<keyword evidence="13" id="KW-1185">Reference proteome</keyword>
<keyword evidence="6" id="KW-0863">Zinc-finger</keyword>
<evidence type="ECO:0000256" key="9">
    <source>
        <dbReference type="RuleBase" id="RU367095"/>
    </source>
</evidence>
<dbReference type="OMA" id="RVCYVDH"/>
<dbReference type="GO" id="GO:0031902">
    <property type="term" value="C:late endosome membrane"/>
    <property type="evidence" value="ECO:0007669"/>
    <property type="project" value="UniProtKB-UniRule"/>
</dbReference>
<feature type="region of interest" description="Disordered" evidence="10">
    <location>
        <begin position="350"/>
        <end position="374"/>
    </location>
</feature>
<protein>
    <recommendedName>
        <fullName evidence="2 9">Vacuolar protein-sorting-associated protein 36</fullName>
    </recommendedName>
    <alternativeName>
        <fullName evidence="9">ESCRT-II complex subunit VPS36</fullName>
    </alternativeName>
</protein>
<dbReference type="GO" id="GO:0043130">
    <property type="term" value="F:ubiquitin binding"/>
    <property type="evidence" value="ECO:0007669"/>
    <property type="project" value="UniProtKB-UniRule"/>
</dbReference>
<dbReference type="FunFam" id="1.10.10.10:FF:000416">
    <property type="entry name" value="Vacuolar protein-sorting-associated protein 36"/>
    <property type="match status" value="1"/>
</dbReference>
<dbReference type="AlphaFoldDB" id="A0A1Y2FQB9"/>
<dbReference type="Gene3D" id="2.30.30.380">
    <property type="entry name" value="Zn-finger domain of Sec23/24"/>
    <property type="match status" value="2"/>
</dbReference>
<evidence type="ECO:0000256" key="1">
    <source>
        <dbReference type="ARBA" id="ARBA00009697"/>
    </source>
</evidence>
<name>A0A1Y2FQB9_PROLT</name>
<dbReference type="GeneID" id="63786970"/>
<evidence type="ECO:0000259" key="11">
    <source>
        <dbReference type="PROSITE" id="PS51495"/>
    </source>
</evidence>
<evidence type="ECO:0000313" key="12">
    <source>
        <dbReference type="EMBL" id="ORY86180.1"/>
    </source>
</evidence>
<dbReference type="Gene3D" id="1.10.10.10">
    <property type="entry name" value="Winged helix-like DNA-binding domain superfamily/Winged helix DNA-binding domain"/>
    <property type="match status" value="2"/>
</dbReference>
<evidence type="ECO:0000256" key="7">
    <source>
        <dbReference type="ARBA" id="ARBA00022833"/>
    </source>
</evidence>
<feature type="compositionally biased region" description="Low complexity" evidence="10">
    <location>
        <begin position="183"/>
        <end position="200"/>
    </location>
</feature>
<dbReference type="PANTHER" id="PTHR13128">
    <property type="entry name" value="VACUOLAR PROTEIN-SORTING-ASSOCIATED PROTEIN 36"/>
    <property type="match status" value="1"/>
</dbReference>
<dbReference type="EMBL" id="MCFI01000003">
    <property type="protein sequence ID" value="ORY86180.1"/>
    <property type="molecule type" value="Genomic_DNA"/>
</dbReference>
<dbReference type="RefSeq" id="XP_040727362.1">
    <property type="nucleotide sequence ID" value="XM_040870371.1"/>
</dbReference>
<keyword evidence="4 9" id="KW-0963">Cytoplasm</keyword>
<comment type="function">
    <text evidence="9">Component of the ESCRT-II complex (endosomal sorting complex required for transport II), which is required for multivesicular body (MVB) formation and sorting of endosomal cargo proteins into MVBs.</text>
</comment>
<dbReference type="PANTHER" id="PTHR13128:SF12">
    <property type="entry name" value="VACUOLAR PROTEIN-SORTING-ASSOCIATED PROTEIN 36"/>
    <property type="match status" value="1"/>
</dbReference>
<proteinExistence type="inferred from homology"/>
<organism evidence="12 13">
    <name type="scientific">Protomyces lactucae-debilis</name>
    <dbReference type="NCBI Taxonomy" id="2754530"/>
    <lineage>
        <taxon>Eukaryota</taxon>
        <taxon>Fungi</taxon>
        <taxon>Dikarya</taxon>
        <taxon>Ascomycota</taxon>
        <taxon>Taphrinomycotina</taxon>
        <taxon>Taphrinomycetes</taxon>
        <taxon>Taphrinales</taxon>
        <taxon>Protomycetaceae</taxon>
        <taxon>Protomyces</taxon>
    </lineage>
</organism>
<feature type="domain" description="GLUE N-terminal" evidence="11">
    <location>
        <begin position="7"/>
        <end position="346"/>
    </location>
</feature>
<dbReference type="OrthoDB" id="271448at2759"/>
<dbReference type="GO" id="GO:0043328">
    <property type="term" value="P:protein transport to vacuole involved in ubiquitin-dependent protein catabolic process via the multivesicular body sorting pathway"/>
    <property type="evidence" value="ECO:0007669"/>
    <property type="project" value="UniProtKB-UniRule"/>
</dbReference>
<keyword evidence="9" id="KW-0967">Endosome</keyword>
<dbReference type="SMART" id="SM00547">
    <property type="entry name" value="ZnF_RBZ"/>
    <property type="match status" value="2"/>
</dbReference>
<keyword evidence="3 9" id="KW-0813">Transport</keyword>
<dbReference type="Pfam" id="PF04157">
    <property type="entry name" value="EAP30"/>
    <property type="match status" value="1"/>
</dbReference>
<dbReference type="InterPro" id="IPR031558">
    <property type="entry name" value="Vps36-NZF-N"/>
</dbReference>
<evidence type="ECO:0000256" key="3">
    <source>
        <dbReference type="ARBA" id="ARBA00022448"/>
    </source>
</evidence>
<dbReference type="STRING" id="56484.A0A1Y2FQB9"/>
<dbReference type="Gene3D" id="2.30.29.30">
    <property type="entry name" value="Pleckstrin-homology domain (PH domain)/Phosphotyrosine-binding domain (PTB)"/>
    <property type="match status" value="1"/>
</dbReference>
<dbReference type="Pfam" id="PF11605">
    <property type="entry name" value="Vps36_ESCRT-II"/>
    <property type="match status" value="1"/>
</dbReference>
<dbReference type="InterPro" id="IPR037855">
    <property type="entry name" value="Vps36"/>
</dbReference>
<dbReference type="GO" id="GO:0008270">
    <property type="term" value="F:zinc ion binding"/>
    <property type="evidence" value="ECO:0007669"/>
    <property type="project" value="UniProtKB-KW"/>
</dbReference>
<keyword evidence="7" id="KW-0862">Zinc</keyword>
<accession>A0A1Y2FQB9</accession>
<dbReference type="Proteomes" id="UP000193685">
    <property type="component" value="Unassembled WGS sequence"/>
</dbReference>
<comment type="subunit">
    <text evidence="9">Component of the endosomal sorting complex required for transport II (ESCRT-II).</text>
</comment>
<evidence type="ECO:0000256" key="10">
    <source>
        <dbReference type="SAM" id="MobiDB-lite"/>
    </source>
</evidence>
<keyword evidence="8 9" id="KW-0653">Protein transport</keyword>
<dbReference type="InterPro" id="IPR036390">
    <property type="entry name" value="WH_DNA-bd_sf"/>
</dbReference>
<gene>
    <name evidence="12" type="ORF">BCR37DRAFT_385662</name>
</gene>
<dbReference type="InterPro" id="IPR036443">
    <property type="entry name" value="Znf_RanBP2_sf"/>
</dbReference>
<dbReference type="InterPro" id="IPR011993">
    <property type="entry name" value="PH-like_dom_sf"/>
</dbReference>
<dbReference type="InterPro" id="IPR001876">
    <property type="entry name" value="Znf_RanBP2"/>
</dbReference>
<evidence type="ECO:0000313" key="13">
    <source>
        <dbReference type="Proteomes" id="UP000193685"/>
    </source>
</evidence>
<evidence type="ECO:0000256" key="5">
    <source>
        <dbReference type="ARBA" id="ARBA00022723"/>
    </source>
</evidence>
<dbReference type="Pfam" id="PF16988">
    <property type="entry name" value="Vps36-NZF-N"/>
    <property type="match status" value="1"/>
</dbReference>